<dbReference type="Gene3D" id="1.10.10.10">
    <property type="entry name" value="Winged helix-like DNA-binding domain superfamily/Winged helix DNA-binding domain"/>
    <property type="match status" value="1"/>
</dbReference>
<protein>
    <recommendedName>
        <fullName evidence="5">HTH lysR-type domain-containing protein</fullName>
    </recommendedName>
</protein>
<dbReference type="FunFam" id="1.10.10.10:FF:000001">
    <property type="entry name" value="LysR family transcriptional regulator"/>
    <property type="match status" value="1"/>
</dbReference>
<keyword evidence="4" id="KW-0804">Transcription</keyword>
<dbReference type="PROSITE" id="PS50931">
    <property type="entry name" value="HTH_LYSR"/>
    <property type="match status" value="1"/>
</dbReference>
<keyword evidence="2" id="KW-0805">Transcription regulation</keyword>
<accession>A0A101RQ09</accession>
<gene>
    <name evidence="6" type="ORF">AQJ54_39305</name>
</gene>
<dbReference type="InterPro" id="IPR000847">
    <property type="entry name" value="LysR_HTH_N"/>
</dbReference>
<name>A0A101RQ09_9ACTN</name>
<comment type="caution">
    <text evidence="6">The sequence shown here is derived from an EMBL/GenBank/DDBJ whole genome shotgun (WGS) entry which is preliminary data.</text>
</comment>
<dbReference type="SUPFAM" id="SSF53850">
    <property type="entry name" value="Periplasmic binding protein-like II"/>
    <property type="match status" value="1"/>
</dbReference>
<dbReference type="RefSeq" id="WP_062245940.1">
    <property type="nucleotide sequence ID" value="NZ_JBPJFL010000003.1"/>
</dbReference>
<organism evidence="6 7">
    <name type="scientific">Streptomyces griseorubiginosus</name>
    <dbReference type="NCBI Taxonomy" id="67304"/>
    <lineage>
        <taxon>Bacteria</taxon>
        <taxon>Bacillati</taxon>
        <taxon>Actinomycetota</taxon>
        <taxon>Actinomycetes</taxon>
        <taxon>Kitasatosporales</taxon>
        <taxon>Streptomycetaceae</taxon>
        <taxon>Streptomyces</taxon>
    </lineage>
</organism>
<keyword evidence="7" id="KW-1185">Reference proteome</keyword>
<dbReference type="AlphaFoldDB" id="A0A101RQ09"/>
<dbReference type="GO" id="GO:0032993">
    <property type="term" value="C:protein-DNA complex"/>
    <property type="evidence" value="ECO:0007669"/>
    <property type="project" value="TreeGrafter"/>
</dbReference>
<evidence type="ECO:0000313" key="7">
    <source>
        <dbReference type="Proteomes" id="UP000054375"/>
    </source>
</evidence>
<dbReference type="PANTHER" id="PTHR30346">
    <property type="entry name" value="TRANSCRIPTIONAL DUAL REGULATOR HCAR-RELATED"/>
    <property type="match status" value="1"/>
</dbReference>
<keyword evidence="3" id="KW-0238">DNA-binding</keyword>
<reference evidence="6 7" key="1">
    <citation type="submission" date="2015-10" db="EMBL/GenBank/DDBJ databases">
        <title>Draft genome sequence of Streptomyces griseorubiginosus DSM 40469, type strain for the species Streptomyces griseorubiginosus.</title>
        <authorList>
            <person name="Ruckert C."/>
            <person name="Winkler A."/>
            <person name="Kalinowski J."/>
            <person name="Kampfer P."/>
            <person name="Glaeser S."/>
        </authorList>
    </citation>
    <scope>NUCLEOTIDE SEQUENCE [LARGE SCALE GENOMIC DNA]</scope>
    <source>
        <strain evidence="6 7">DSM 40469</strain>
    </source>
</reference>
<dbReference type="PANTHER" id="PTHR30346:SF29">
    <property type="entry name" value="LYSR SUBSTRATE-BINDING"/>
    <property type="match status" value="1"/>
</dbReference>
<dbReference type="GO" id="GO:0003700">
    <property type="term" value="F:DNA-binding transcription factor activity"/>
    <property type="evidence" value="ECO:0007669"/>
    <property type="project" value="InterPro"/>
</dbReference>
<evidence type="ECO:0000313" key="6">
    <source>
        <dbReference type="EMBL" id="KUN59500.1"/>
    </source>
</evidence>
<sequence>MDVHQLRVLAEVARTGSYTAAAVSLGYTQPAVSYQMRRLQEAVGAPLVVRTGRGLQFTEVGHVLVRHADAIFSVMRAADQEVASAVAHGGGLVRLVAFQSSCVTLVPRVIEELSTAHRHVRVTVEQAEPVEARRLIRTGEADLGLLCNWENEELPDGEETMLRLELMTDRRFVVMREDHPLAARPTVDLAELADNNWVMESFRDRFLAACTNLGFAPRVVATVDDALAIQVLVSSGLGVTLMSELALHAHVMPGLVCRPLDNWPLRRTYLLLWPDMLRVAAVSTAVRVIRAKAQELAATGPAICPSRTRRAP</sequence>
<evidence type="ECO:0000256" key="1">
    <source>
        <dbReference type="ARBA" id="ARBA00009437"/>
    </source>
</evidence>
<evidence type="ECO:0000256" key="2">
    <source>
        <dbReference type="ARBA" id="ARBA00023015"/>
    </source>
</evidence>
<dbReference type="EMBL" id="LMWV01000036">
    <property type="protein sequence ID" value="KUN59500.1"/>
    <property type="molecule type" value="Genomic_DNA"/>
</dbReference>
<evidence type="ECO:0000256" key="4">
    <source>
        <dbReference type="ARBA" id="ARBA00023163"/>
    </source>
</evidence>
<proteinExistence type="inferred from homology"/>
<dbReference type="Pfam" id="PF00126">
    <property type="entry name" value="HTH_1"/>
    <property type="match status" value="1"/>
</dbReference>
<feature type="domain" description="HTH lysR-type" evidence="5">
    <location>
        <begin position="1"/>
        <end position="58"/>
    </location>
</feature>
<comment type="similarity">
    <text evidence="1">Belongs to the LysR transcriptional regulatory family.</text>
</comment>
<dbReference type="GO" id="GO:0003677">
    <property type="term" value="F:DNA binding"/>
    <property type="evidence" value="ECO:0007669"/>
    <property type="project" value="UniProtKB-KW"/>
</dbReference>
<dbReference type="PRINTS" id="PR00039">
    <property type="entry name" value="HTHLYSR"/>
</dbReference>
<dbReference type="Gene3D" id="3.40.190.10">
    <property type="entry name" value="Periplasmic binding protein-like II"/>
    <property type="match status" value="2"/>
</dbReference>
<dbReference type="InterPro" id="IPR036388">
    <property type="entry name" value="WH-like_DNA-bd_sf"/>
</dbReference>
<dbReference type="SUPFAM" id="SSF46785">
    <property type="entry name" value="Winged helix' DNA-binding domain"/>
    <property type="match status" value="1"/>
</dbReference>
<evidence type="ECO:0000256" key="3">
    <source>
        <dbReference type="ARBA" id="ARBA00023125"/>
    </source>
</evidence>
<dbReference type="InterPro" id="IPR036390">
    <property type="entry name" value="WH_DNA-bd_sf"/>
</dbReference>
<dbReference type="InterPro" id="IPR005119">
    <property type="entry name" value="LysR_subst-bd"/>
</dbReference>
<evidence type="ECO:0000259" key="5">
    <source>
        <dbReference type="PROSITE" id="PS50931"/>
    </source>
</evidence>
<dbReference type="Proteomes" id="UP000054375">
    <property type="component" value="Unassembled WGS sequence"/>
</dbReference>
<dbReference type="Pfam" id="PF03466">
    <property type="entry name" value="LysR_substrate"/>
    <property type="match status" value="1"/>
</dbReference>